<evidence type="ECO:0000313" key="2">
    <source>
        <dbReference type="EMBL" id="QHS83203.1"/>
    </source>
</evidence>
<accession>A0A6C0AUR5</accession>
<feature type="transmembrane region" description="Helical" evidence="1">
    <location>
        <begin position="82"/>
        <end position="104"/>
    </location>
</feature>
<organism evidence="2">
    <name type="scientific">viral metagenome</name>
    <dbReference type="NCBI Taxonomy" id="1070528"/>
    <lineage>
        <taxon>unclassified sequences</taxon>
        <taxon>metagenomes</taxon>
        <taxon>organismal metagenomes</taxon>
    </lineage>
</organism>
<keyword evidence="1" id="KW-0812">Transmembrane</keyword>
<reference evidence="2" key="1">
    <citation type="journal article" date="2020" name="Nature">
        <title>Giant virus diversity and host interactions through global metagenomics.</title>
        <authorList>
            <person name="Schulz F."/>
            <person name="Roux S."/>
            <person name="Paez-Espino D."/>
            <person name="Jungbluth S."/>
            <person name="Walsh D.A."/>
            <person name="Denef V.J."/>
            <person name="McMahon K.D."/>
            <person name="Konstantinidis K.T."/>
            <person name="Eloe-Fadrosh E.A."/>
            <person name="Kyrpides N.C."/>
            <person name="Woyke T."/>
        </authorList>
    </citation>
    <scope>NUCLEOTIDE SEQUENCE</scope>
    <source>
        <strain evidence="2">GVMAG-S-ERX555943-30</strain>
    </source>
</reference>
<dbReference type="AlphaFoldDB" id="A0A6C0AUR5"/>
<dbReference type="EMBL" id="MN738750">
    <property type="protein sequence ID" value="QHS83203.1"/>
    <property type="molecule type" value="Genomic_DNA"/>
</dbReference>
<sequence>MLEICFFFYYIGPVGTKIIMRFIENMIKEPIEDIDVILNKWNITRTQFINDIYQIDDVTDIEQELYIDKQQGIHNRTQHNHALLLACTELWALFCLIGILVYIIEKCYCKKKQLLPYRKHSIDDNDDDSNEEFDKKIKMFIYCKNGTQYVFFGGSILVFQFIFFTFVIFQYKPLSIQEIKYFIYHYLLNN</sequence>
<proteinExistence type="predicted"/>
<protein>
    <submittedName>
        <fullName evidence="2">Uncharacterized protein</fullName>
    </submittedName>
</protein>
<keyword evidence="1" id="KW-1133">Transmembrane helix</keyword>
<evidence type="ECO:0000256" key="1">
    <source>
        <dbReference type="SAM" id="Phobius"/>
    </source>
</evidence>
<keyword evidence="1" id="KW-0472">Membrane</keyword>
<feature type="transmembrane region" description="Helical" evidence="1">
    <location>
        <begin position="149"/>
        <end position="171"/>
    </location>
</feature>
<name>A0A6C0AUR5_9ZZZZ</name>